<reference evidence="2 3" key="1">
    <citation type="submission" date="2018-12" db="EMBL/GenBank/DDBJ databases">
        <authorList>
            <consortium name="Pathogen Informatics"/>
        </authorList>
    </citation>
    <scope>NUCLEOTIDE SEQUENCE [LARGE SCALE GENOMIC DNA]</scope>
    <source>
        <strain evidence="2 3">NCTC129</strain>
    </source>
</reference>
<dbReference type="EMBL" id="LR134140">
    <property type="protein sequence ID" value="VDZ95909.1"/>
    <property type="molecule type" value="Genomic_DNA"/>
</dbReference>
<evidence type="ECO:0000256" key="1">
    <source>
        <dbReference type="SAM" id="MobiDB-lite"/>
    </source>
</evidence>
<dbReference type="AlphaFoldDB" id="A0A447MY40"/>
<evidence type="ECO:0000313" key="3">
    <source>
        <dbReference type="Proteomes" id="UP000282086"/>
    </source>
</evidence>
<protein>
    <submittedName>
        <fullName evidence="2">Putative secreted protein</fullName>
    </submittedName>
</protein>
<organism evidence="2 3">
    <name type="scientific">Salmonella enterica I</name>
    <dbReference type="NCBI Taxonomy" id="59201"/>
    <lineage>
        <taxon>Bacteria</taxon>
        <taxon>Pseudomonadati</taxon>
        <taxon>Pseudomonadota</taxon>
        <taxon>Gammaproteobacteria</taxon>
        <taxon>Enterobacterales</taxon>
        <taxon>Enterobacteriaceae</taxon>
        <taxon>Salmonella</taxon>
    </lineage>
</organism>
<feature type="region of interest" description="Disordered" evidence="1">
    <location>
        <begin position="71"/>
        <end position="96"/>
    </location>
</feature>
<proteinExistence type="predicted"/>
<dbReference type="Proteomes" id="UP000282086">
    <property type="component" value="Chromosome"/>
</dbReference>
<gene>
    <name evidence="2" type="ORF">NCTC129_02046</name>
</gene>
<accession>A0A447MY40</accession>
<evidence type="ECO:0000313" key="2">
    <source>
        <dbReference type="EMBL" id="VDZ95909.1"/>
    </source>
</evidence>
<name>A0A447MY40_SALET</name>
<sequence>MIYETFSDNSSANRDLDLRMAFASDPVIPWATNSGGTESTHIAAMGEDLNAQHQQITHTHEGVWAANSGSIQADEAALTSNKPPVQGHPELMPHQG</sequence>